<gene>
    <name evidence="3" type="ORF">QIT00_25430</name>
</gene>
<keyword evidence="4" id="KW-1185">Reference proteome</keyword>
<accession>A0ABT6T478</accession>
<dbReference type="InterPro" id="IPR002397">
    <property type="entry name" value="Cyt_P450_B"/>
</dbReference>
<name>A0ABT6T478_9ACTN</name>
<dbReference type="RefSeq" id="WP_282537718.1">
    <property type="nucleotide sequence ID" value="NZ_JASCIS010000029.1"/>
</dbReference>
<dbReference type="PROSITE" id="PS00086">
    <property type="entry name" value="CYTOCHROME_P450"/>
    <property type="match status" value="1"/>
</dbReference>
<proteinExistence type="inferred from homology"/>
<protein>
    <submittedName>
        <fullName evidence="3">Cytochrome P450</fullName>
    </submittedName>
</protein>
<reference evidence="3 4" key="1">
    <citation type="submission" date="2023-05" db="EMBL/GenBank/DDBJ databases">
        <title>Draft genome sequence of Streptomyces sp. B-S-A12 isolated from a cave soil in Thailand.</title>
        <authorList>
            <person name="Chamroensaksri N."/>
            <person name="Muangham S."/>
        </authorList>
    </citation>
    <scope>NUCLEOTIDE SEQUENCE [LARGE SCALE GENOMIC DNA]</scope>
    <source>
        <strain evidence="3 4">B-S-A12</strain>
    </source>
</reference>
<evidence type="ECO:0000313" key="3">
    <source>
        <dbReference type="EMBL" id="MDI3421854.1"/>
    </source>
</evidence>
<sequence>MTPSSFPSDGAAPPPGCPAHNLDAEGLRRLYGEEAEADPSALYEQLRAEHGSVAPVLLPGDLKAWLVLGHRENLDVARTPSRFSRDSRRWRDLREGRVTADHPLAPIAAWQPSCIFTDGTEHQRLRGAVTGSLERLDRRGVRRYVTRFAHQLIDRFAERGRADLAADFAEQLPMLVMTQLVGMPEEYGPRIVEAARDMLKGTRTAVQSNQYILDALGQLLVRKRETPGRDLTSWLLDHESQLSDDEIVEHVRLVLIAAFETTANLIACTLRSVLTDQRFRASLSGGHMTLPDALDQVLWDEPPMTAVLGRWATGDTQLGGQQIKEGDAILLGLAAGNRDPEVRPDLSKPVRGNRSHLAFSGGPHECPGQDIGRAIAETGIDTLLTRLPDIELAVPVDQVPRKASMMSQQMVSLPVVFTPRRNEVTGNLPALPESAPLPAVSQTAPPEAAALSSGTGRSWWSRLFGG</sequence>
<dbReference type="Proteomes" id="UP001237105">
    <property type="component" value="Unassembled WGS sequence"/>
</dbReference>
<feature type="region of interest" description="Disordered" evidence="2">
    <location>
        <begin position="1"/>
        <end position="22"/>
    </location>
</feature>
<evidence type="ECO:0000256" key="1">
    <source>
        <dbReference type="ARBA" id="ARBA00010617"/>
    </source>
</evidence>
<dbReference type="SUPFAM" id="SSF48264">
    <property type="entry name" value="Cytochrome P450"/>
    <property type="match status" value="1"/>
</dbReference>
<dbReference type="CDD" id="cd20623">
    <property type="entry name" value="CYP_unk"/>
    <property type="match status" value="1"/>
</dbReference>
<evidence type="ECO:0000313" key="4">
    <source>
        <dbReference type="Proteomes" id="UP001237105"/>
    </source>
</evidence>
<dbReference type="EMBL" id="JASCIS010000029">
    <property type="protein sequence ID" value="MDI3421854.1"/>
    <property type="molecule type" value="Genomic_DNA"/>
</dbReference>
<dbReference type="InterPro" id="IPR017972">
    <property type="entry name" value="Cyt_P450_CS"/>
</dbReference>
<comment type="similarity">
    <text evidence="1">Belongs to the cytochrome P450 family.</text>
</comment>
<dbReference type="InterPro" id="IPR036396">
    <property type="entry name" value="Cyt_P450_sf"/>
</dbReference>
<comment type="caution">
    <text evidence="3">The sequence shown here is derived from an EMBL/GenBank/DDBJ whole genome shotgun (WGS) entry which is preliminary data.</text>
</comment>
<dbReference type="PRINTS" id="PR00359">
    <property type="entry name" value="BP450"/>
</dbReference>
<dbReference type="PANTHER" id="PTHR46696:SF1">
    <property type="entry name" value="CYTOCHROME P450 YJIB-RELATED"/>
    <property type="match status" value="1"/>
</dbReference>
<organism evidence="3 4">
    <name type="scientific">Streptomyces luteolus</name>
    <dbReference type="NCBI Taxonomy" id="3043615"/>
    <lineage>
        <taxon>Bacteria</taxon>
        <taxon>Bacillati</taxon>
        <taxon>Actinomycetota</taxon>
        <taxon>Actinomycetes</taxon>
        <taxon>Kitasatosporales</taxon>
        <taxon>Streptomycetaceae</taxon>
        <taxon>Streptomyces</taxon>
    </lineage>
</organism>
<dbReference type="PANTHER" id="PTHR46696">
    <property type="entry name" value="P450, PUTATIVE (EUROFUNG)-RELATED"/>
    <property type="match status" value="1"/>
</dbReference>
<dbReference type="Gene3D" id="1.10.630.10">
    <property type="entry name" value="Cytochrome P450"/>
    <property type="match status" value="1"/>
</dbReference>
<evidence type="ECO:0000256" key="2">
    <source>
        <dbReference type="SAM" id="MobiDB-lite"/>
    </source>
</evidence>